<dbReference type="EMBL" id="CP011312">
    <property type="protein sequence ID" value="AKE41634.1"/>
    <property type="molecule type" value="Genomic_DNA"/>
</dbReference>
<keyword evidence="11" id="KW-1185">Reference proteome</keyword>
<dbReference type="CDD" id="cd06550">
    <property type="entry name" value="TM_ABC_iron-siderophores_like"/>
    <property type="match status" value="1"/>
</dbReference>
<dbReference type="AlphaFoldDB" id="A0A0F6TDW8"/>
<dbReference type="PANTHER" id="PTHR30472">
    <property type="entry name" value="FERRIC ENTEROBACTIN TRANSPORT SYSTEM PERMEASE PROTEIN"/>
    <property type="match status" value="1"/>
</dbReference>
<dbReference type="STRING" id="35755.UL82_07360"/>
<protein>
    <submittedName>
        <fullName evidence="9">ABC-type Fe3+-siderophore transport system, permease component</fullName>
    </submittedName>
    <submittedName>
        <fullName evidence="10">Iron ABC transport system permease</fullName>
    </submittedName>
</protein>
<reference evidence="10 12" key="2">
    <citation type="submission" date="2018-12" db="EMBL/GenBank/DDBJ databases">
        <authorList>
            <consortium name="Pathogen Informatics"/>
        </authorList>
    </citation>
    <scope>NUCLEOTIDE SEQUENCE [LARGE SCALE GENOMIC DNA]</scope>
    <source>
        <strain evidence="10 12">NCTC949</strain>
    </source>
</reference>
<accession>A0A0F6TDW8</accession>
<proteinExistence type="inferred from homology"/>
<dbReference type="GO" id="GO:0022857">
    <property type="term" value="F:transmembrane transporter activity"/>
    <property type="evidence" value="ECO:0007669"/>
    <property type="project" value="InterPro"/>
</dbReference>
<keyword evidence="4" id="KW-1003">Cell membrane</keyword>
<feature type="transmembrane region" description="Helical" evidence="8">
    <location>
        <begin position="65"/>
        <end position="84"/>
    </location>
</feature>
<feature type="transmembrane region" description="Helical" evidence="8">
    <location>
        <begin position="192"/>
        <end position="210"/>
    </location>
</feature>
<dbReference type="Proteomes" id="UP000271380">
    <property type="component" value="Chromosome"/>
</dbReference>
<dbReference type="OrthoDB" id="9782305at2"/>
<evidence type="ECO:0000256" key="6">
    <source>
        <dbReference type="ARBA" id="ARBA00022989"/>
    </source>
</evidence>
<dbReference type="SUPFAM" id="SSF81345">
    <property type="entry name" value="ABC transporter involved in vitamin B12 uptake, BtuC"/>
    <property type="match status" value="1"/>
</dbReference>
<dbReference type="EMBL" id="LR134377">
    <property type="protein sequence ID" value="VEH08910.1"/>
    <property type="molecule type" value="Genomic_DNA"/>
</dbReference>
<feature type="transmembrane region" description="Helical" evidence="8">
    <location>
        <begin position="146"/>
        <end position="169"/>
    </location>
</feature>
<feature type="transmembrane region" description="Helical" evidence="8">
    <location>
        <begin position="307"/>
        <end position="327"/>
    </location>
</feature>
<name>A0A0F6TDW8_9CORY</name>
<dbReference type="KEGG" id="cku:UL82_07360"/>
<sequence>MSKKSTAYRWTLTIALSVLLIVALVVSLFIGASTHSPQSIIQAFHDRNWDAPALTTVTYIRLPRGILALVIGAALAVSGAIMQLVTRNPLASPQTLGINATAALAMVAYIVLGWNIGSGVWPAFFGACLGGFAVMLFSLGSRRGPVVLALAGMAVHLLCTALIQALAVLNERAVDVVFWMNGSLAGAQWDKVRLAVPLVTAMLLLAIACSRSIQALGLGREIATGLGIPYLRTISGATILVIILAGTSVAVAGPIGFVGLIVPHVVRALIGRAPMWEFPLCALVGAILLVLADIGARIIMWPSETPVGVLTALIGAPVFLFLARAVGRKK</sequence>
<evidence type="ECO:0000313" key="12">
    <source>
        <dbReference type="Proteomes" id="UP000271380"/>
    </source>
</evidence>
<evidence type="ECO:0000313" key="11">
    <source>
        <dbReference type="Proteomes" id="UP000033457"/>
    </source>
</evidence>
<dbReference type="InterPro" id="IPR000522">
    <property type="entry name" value="ABC_transptr_permease_BtuC"/>
</dbReference>
<feature type="transmembrane region" description="Helical" evidence="8">
    <location>
        <begin position="12"/>
        <end position="32"/>
    </location>
</feature>
<comment type="similarity">
    <text evidence="2">Belongs to the binding-protein-dependent transport system permease family. FecCD subfamily.</text>
</comment>
<dbReference type="GO" id="GO:0005886">
    <property type="term" value="C:plasma membrane"/>
    <property type="evidence" value="ECO:0007669"/>
    <property type="project" value="UniProtKB-SubCell"/>
</dbReference>
<evidence type="ECO:0000313" key="10">
    <source>
        <dbReference type="EMBL" id="VEH08910.1"/>
    </source>
</evidence>
<reference evidence="9 11" key="1">
    <citation type="journal article" date="2015" name="Genome Announc.">
        <title>Complete Genome Sequence of Corynebacterium kutscheri DSM 20755, a Corynebacterial Type Strain with Remarkably Low G+C Content of Chromosomal DNA.</title>
        <authorList>
            <person name="Ruckert C."/>
            <person name="Albersmeier A."/>
            <person name="Winkler A."/>
            <person name="Tauch A."/>
        </authorList>
    </citation>
    <scope>NUCLEOTIDE SEQUENCE [LARGE SCALE GENOMIC DNA]</scope>
    <source>
        <strain evidence="9 11">DSM 20755</strain>
    </source>
</reference>
<evidence type="ECO:0000313" key="9">
    <source>
        <dbReference type="EMBL" id="AKE41634.1"/>
    </source>
</evidence>
<keyword evidence="3" id="KW-0813">Transport</keyword>
<dbReference type="PANTHER" id="PTHR30472:SF1">
    <property type="entry name" value="FE(3+) DICITRATE TRANSPORT SYSTEM PERMEASE PROTEIN FECC-RELATED"/>
    <property type="match status" value="1"/>
</dbReference>
<feature type="transmembrane region" description="Helical" evidence="8">
    <location>
        <begin position="251"/>
        <end position="270"/>
    </location>
</feature>
<evidence type="ECO:0000256" key="2">
    <source>
        <dbReference type="ARBA" id="ARBA00007935"/>
    </source>
</evidence>
<dbReference type="RefSeq" id="WP_046440000.1">
    <property type="nucleotide sequence ID" value="NZ_CP011312.1"/>
</dbReference>
<evidence type="ECO:0000256" key="8">
    <source>
        <dbReference type="SAM" id="Phobius"/>
    </source>
</evidence>
<evidence type="ECO:0000256" key="5">
    <source>
        <dbReference type="ARBA" id="ARBA00022692"/>
    </source>
</evidence>
<keyword evidence="5 8" id="KW-0812">Transmembrane</keyword>
<evidence type="ECO:0000256" key="1">
    <source>
        <dbReference type="ARBA" id="ARBA00004651"/>
    </source>
</evidence>
<dbReference type="HOGENOM" id="CLU_013016_1_0_11"/>
<dbReference type="Proteomes" id="UP000033457">
    <property type="component" value="Chromosome"/>
</dbReference>
<feature type="transmembrane region" description="Helical" evidence="8">
    <location>
        <begin position="96"/>
        <end position="114"/>
    </location>
</feature>
<keyword evidence="6 8" id="KW-1133">Transmembrane helix</keyword>
<keyword evidence="7 8" id="KW-0472">Membrane</keyword>
<dbReference type="Pfam" id="PF01032">
    <property type="entry name" value="FecCD"/>
    <property type="match status" value="1"/>
</dbReference>
<feature type="transmembrane region" description="Helical" evidence="8">
    <location>
        <begin position="282"/>
        <end position="301"/>
    </location>
</feature>
<dbReference type="Gene3D" id="1.10.3470.10">
    <property type="entry name" value="ABC transporter involved in vitamin B12 uptake, BtuC"/>
    <property type="match status" value="1"/>
</dbReference>
<evidence type="ECO:0000256" key="3">
    <source>
        <dbReference type="ARBA" id="ARBA00022448"/>
    </source>
</evidence>
<feature type="transmembrane region" description="Helical" evidence="8">
    <location>
        <begin position="222"/>
        <end position="245"/>
    </location>
</feature>
<comment type="subcellular location">
    <subcellularLocation>
        <location evidence="1">Cell membrane</location>
        <topology evidence="1">Multi-pass membrane protein</topology>
    </subcellularLocation>
</comment>
<feature type="transmembrane region" description="Helical" evidence="8">
    <location>
        <begin position="120"/>
        <end position="139"/>
    </location>
</feature>
<evidence type="ECO:0000256" key="4">
    <source>
        <dbReference type="ARBA" id="ARBA00022475"/>
    </source>
</evidence>
<organism evidence="9 11">
    <name type="scientific">Corynebacterium kutscheri</name>
    <dbReference type="NCBI Taxonomy" id="35755"/>
    <lineage>
        <taxon>Bacteria</taxon>
        <taxon>Bacillati</taxon>
        <taxon>Actinomycetota</taxon>
        <taxon>Actinomycetes</taxon>
        <taxon>Mycobacteriales</taxon>
        <taxon>Corynebacteriaceae</taxon>
        <taxon>Corynebacterium</taxon>
    </lineage>
</organism>
<dbReference type="FunFam" id="1.10.3470.10:FF:000001">
    <property type="entry name" value="Vitamin B12 ABC transporter permease BtuC"/>
    <property type="match status" value="1"/>
</dbReference>
<dbReference type="InterPro" id="IPR037294">
    <property type="entry name" value="ABC_BtuC-like"/>
</dbReference>
<gene>
    <name evidence="10" type="primary">fiuQ4</name>
    <name evidence="10" type="ORF">NCTC949_02035</name>
    <name evidence="9" type="ORF">UL82_07360</name>
</gene>
<dbReference type="GO" id="GO:0033214">
    <property type="term" value="P:siderophore-iron import into cell"/>
    <property type="evidence" value="ECO:0007669"/>
    <property type="project" value="TreeGrafter"/>
</dbReference>
<evidence type="ECO:0000256" key="7">
    <source>
        <dbReference type="ARBA" id="ARBA00023136"/>
    </source>
</evidence>